<dbReference type="PROSITE" id="PS50931">
    <property type="entry name" value="HTH_LYSR"/>
    <property type="match status" value="1"/>
</dbReference>
<keyword evidence="7" id="KW-1185">Reference proteome</keyword>
<protein>
    <submittedName>
        <fullName evidence="6">LysR family transcriptional regulator</fullName>
    </submittedName>
</protein>
<evidence type="ECO:0000256" key="2">
    <source>
        <dbReference type="ARBA" id="ARBA00023015"/>
    </source>
</evidence>
<sequence>MTSGAIRPRARLTVAHVDLNLLVALDALLEENSVTAAADRLNLSPPAMSRTLARIRRATGDDILVRVGRTMVPTPRALELREETRELVRRATAVLTPVHDLDLARLNRHFTVRGHDALLGVLAAPLIARTGATAPNVRLSLLAEPSADQRDPTRGHVDLEIGASEPDRPEISFEVVGTDRMVLALRRGHPLATGKVDAEKLGRMSFVTVSRRGRLHGAVDDAFAERGLRRRVIASLPTSAAALEVVSRSDAAVIVAERVCRPASARLGLVVRRLPVELPPAPMVVTWHHRYDGDPAHAWLRGQVREVLREVADGPADAPG</sequence>
<dbReference type="Pfam" id="PF00126">
    <property type="entry name" value="HTH_1"/>
    <property type="match status" value="1"/>
</dbReference>
<dbReference type="Proteomes" id="UP001054854">
    <property type="component" value="Unassembled WGS sequence"/>
</dbReference>
<comment type="similarity">
    <text evidence="1">Belongs to the LysR transcriptional regulatory family.</text>
</comment>
<evidence type="ECO:0000256" key="1">
    <source>
        <dbReference type="ARBA" id="ARBA00009437"/>
    </source>
</evidence>
<evidence type="ECO:0000313" key="6">
    <source>
        <dbReference type="EMBL" id="GHJ32818.1"/>
    </source>
</evidence>
<dbReference type="PANTHER" id="PTHR30118:SF15">
    <property type="entry name" value="TRANSCRIPTIONAL REGULATORY PROTEIN"/>
    <property type="match status" value="1"/>
</dbReference>
<keyword evidence="3" id="KW-0238">DNA-binding</keyword>
<dbReference type="PANTHER" id="PTHR30118">
    <property type="entry name" value="HTH-TYPE TRANSCRIPTIONAL REGULATOR LEUO-RELATED"/>
    <property type="match status" value="1"/>
</dbReference>
<dbReference type="SUPFAM" id="SSF46785">
    <property type="entry name" value="Winged helix' DNA-binding domain"/>
    <property type="match status" value="1"/>
</dbReference>
<name>A0ABQ3UB68_STRHY</name>
<proteinExistence type="inferred from homology"/>
<organism evidence="6 7">
    <name type="scientific">Streptomyces hygroscopicus</name>
    <dbReference type="NCBI Taxonomy" id="1912"/>
    <lineage>
        <taxon>Bacteria</taxon>
        <taxon>Bacillati</taxon>
        <taxon>Actinomycetota</taxon>
        <taxon>Actinomycetes</taxon>
        <taxon>Kitasatosporales</taxon>
        <taxon>Streptomycetaceae</taxon>
        <taxon>Streptomyces</taxon>
        <taxon>Streptomyces violaceusniger group</taxon>
    </lineage>
</organism>
<dbReference type="InterPro" id="IPR050389">
    <property type="entry name" value="LysR-type_TF"/>
</dbReference>
<dbReference type="EMBL" id="BNEK01000005">
    <property type="protein sequence ID" value="GHJ32818.1"/>
    <property type="molecule type" value="Genomic_DNA"/>
</dbReference>
<comment type="caution">
    <text evidence="6">The sequence shown here is derived from an EMBL/GenBank/DDBJ whole genome shotgun (WGS) entry which is preliminary data.</text>
</comment>
<keyword evidence="2" id="KW-0805">Transcription regulation</keyword>
<gene>
    <name evidence="6" type="ORF">TPA0910_72510</name>
</gene>
<dbReference type="CDD" id="cd08460">
    <property type="entry name" value="PBP2_DntR_like_1"/>
    <property type="match status" value="1"/>
</dbReference>
<dbReference type="Pfam" id="PF03466">
    <property type="entry name" value="LysR_substrate"/>
    <property type="match status" value="1"/>
</dbReference>
<dbReference type="Gene3D" id="3.40.190.10">
    <property type="entry name" value="Periplasmic binding protein-like II"/>
    <property type="match status" value="2"/>
</dbReference>
<dbReference type="InterPro" id="IPR000847">
    <property type="entry name" value="LysR_HTH_N"/>
</dbReference>
<evidence type="ECO:0000256" key="4">
    <source>
        <dbReference type="ARBA" id="ARBA00023163"/>
    </source>
</evidence>
<feature type="domain" description="HTH lysR-type" evidence="5">
    <location>
        <begin position="17"/>
        <end position="74"/>
    </location>
</feature>
<evidence type="ECO:0000259" key="5">
    <source>
        <dbReference type="PROSITE" id="PS50931"/>
    </source>
</evidence>
<evidence type="ECO:0000313" key="7">
    <source>
        <dbReference type="Proteomes" id="UP001054854"/>
    </source>
</evidence>
<dbReference type="SUPFAM" id="SSF53850">
    <property type="entry name" value="Periplasmic binding protein-like II"/>
    <property type="match status" value="1"/>
</dbReference>
<accession>A0ABQ3UB68</accession>
<reference evidence="6" key="1">
    <citation type="submission" date="2024-05" db="EMBL/GenBank/DDBJ databases">
        <title>Whole genome shotgun sequence of Streptomyces hygroscopicus NBRC 113678.</title>
        <authorList>
            <person name="Komaki H."/>
            <person name="Tamura T."/>
        </authorList>
    </citation>
    <scope>NUCLEOTIDE SEQUENCE</scope>
    <source>
        <strain evidence="6">N11-34</strain>
    </source>
</reference>
<dbReference type="InterPro" id="IPR036388">
    <property type="entry name" value="WH-like_DNA-bd_sf"/>
</dbReference>
<dbReference type="InterPro" id="IPR005119">
    <property type="entry name" value="LysR_subst-bd"/>
</dbReference>
<keyword evidence="4" id="KW-0804">Transcription</keyword>
<dbReference type="Gene3D" id="1.10.10.10">
    <property type="entry name" value="Winged helix-like DNA-binding domain superfamily/Winged helix DNA-binding domain"/>
    <property type="match status" value="1"/>
</dbReference>
<dbReference type="InterPro" id="IPR036390">
    <property type="entry name" value="WH_DNA-bd_sf"/>
</dbReference>
<evidence type="ECO:0000256" key="3">
    <source>
        <dbReference type="ARBA" id="ARBA00023125"/>
    </source>
</evidence>